<name>A0A9D4I3W6_DREPO</name>
<gene>
    <name evidence="1" type="ORF">DPMN_048336</name>
</gene>
<proteinExistence type="predicted"/>
<evidence type="ECO:0000313" key="1">
    <source>
        <dbReference type="EMBL" id="KAH3741611.1"/>
    </source>
</evidence>
<sequence>MSSGPSPVLSQEEEAMFVEHLKFMASVGYGYTRMEVVNMASEYAVCLNKRDKEHPFSMKWFENFMKRWPELNVSKSRALSLARAKATRQEVVTTNFKELENVLMK</sequence>
<keyword evidence="2" id="KW-1185">Reference proteome</keyword>
<evidence type="ECO:0008006" key="3">
    <source>
        <dbReference type="Google" id="ProtNLM"/>
    </source>
</evidence>
<evidence type="ECO:0000313" key="2">
    <source>
        <dbReference type="Proteomes" id="UP000828390"/>
    </source>
</evidence>
<dbReference type="EMBL" id="JAIWYP010000011">
    <property type="protein sequence ID" value="KAH3741611.1"/>
    <property type="molecule type" value="Genomic_DNA"/>
</dbReference>
<accession>A0A9D4I3W6</accession>
<dbReference type="Proteomes" id="UP000828390">
    <property type="component" value="Unassembled WGS sequence"/>
</dbReference>
<protein>
    <recommendedName>
        <fullName evidence="3">HTH CENPB-type domain-containing protein</fullName>
    </recommendedName>
</protein>
<organism evidence="1 2">
    <name type="scientific">Dreissena polymorpha</name>
    <name type="common">Zebra mussel</name>
    <name type="synonym">Mytilus polymorpha</name>
    <dbReference type="NCBI Taxonomy" id="45954"/>
    <lineage>
        <taxon>Eukaryota</taxon>
        <taxon>Metazoa</taxon>
        <taxon>Spiralia</taxon>
        <taxon>Lophotrochozoa</taxon>
        <taxon>Mollusca</taxon>
        <taxon>Bivalvia</taxon>
        <taxon>Autobranchia</taxon>
        <taxon>Heteroconchia</taxon>
        <taxon>Euheterodonta</taxon>
        <taxon>Imparidentia</taxon>
        <taxon>Neoheterodontei</taxon>
        <taxon>Myida</taxon>
        <taxon>Dreissenoidea</taxon>
        <taxon>Dreissenidae</taxon>
        <taxon>Dreissena</taxon>
    </lineage>
</organism>
<reference evidence="1" key="2">
    <citation type="submission" date="2020-11" db="EMBL/GenBank/DDBJ databases">
        <authorList>
            <person name="McCartney M.A."/>
            <person name="Auch B."/>
            <person name="Kono T."/>
            <person name="Mallez S."/>
            <person name="Becker A."/>
            <person name="Gohl D.M."/>
            <person name="Silverstein K.A.T."/>
            <person name="Koren S."/>
            <person name="Bechman K.B."/>
            <person name="Herman A."/>
            <person name="Abrahante J.E."/>
            <person name="Garbe J."/>
        </authorList>
    </citation>
    <scope>NUCLEOTIDE SEQUENCE</scope>
    <source>
        <strain evidence="1">Duluth1</strain>
        <tissue evidence="1">Whole animal</tissue>
    </source>
</reference>
<reference evidence="1" key="1">
    <citation type="journal article" date="2019" name="bioRxiv">
        <title>The Genome of the Zebra Mussel, Dreissena polymorpha: A Resource for Invasive Species Research.</title>
        <authorList>
            <person name="McCartney M.A."/>
            <person name="Auch B."/>
            <person name="Kono T."/>
            <person name="Mallez S."/>
            <person name="Zhang Y."/>
            <person name="Obille A."/>
            <person name="Becker A."/>
            <person name="Abrahante J.E."/>
            <person name="Garbe J."/>
            <person name="Badalamenti J.P."/>
            <person name="Herman A."/>
            <person name="Mangelson H."/>
            <person name="Liachko I."/>
            <person name="Sullivan S."/>
            <person name="Sone E.D."/>
            <person name="Koren S."/>
            <person name="Silverstein K.A.T."/>
            <person name="Beckman K.B."/>
            <person name="Gohl D.M."/>
        </authorList>
    </citation>
    <scope>NUCLEOTIDE SEQUENCE</scope>
    <source>
        <strain evidence="1">Duluth1</strain>
        <tissue evidence="1">Whole animal</tissue>
    </source>
</reference>
<dbReference type="AlphaFoldDB" id="A0A9D4I3W6"/>
<comment type="caution">
    <text evidence="1">The sequence shown here is derived from an EMBL/GenBank/DDBJ whole genome shotgun (WGS) entry which is preliminary data.</text>
</comment>